<organism evidence="2 3">
    <name type="scientific">Pochonia chlamydosporia 170</name>
    <dbReference type="NCBI Taxonomy" id="1380566"/>
    <lineage>
        <taxon>Eukaryota</taxon>
        <taxon>Fungi</taxon>
        <taxon>Dikarya</taxon>
        <taxon>Ascomycota</taxon>
        <taxon>Pezizomycotina</taxon>
        <taxon>Sordariomycetes</taxon>
        <taxon>Hypocreomycetidae</taxon>
        <taxon>Hypocreales</taxon>
        <taxon>Clavicipitaceae</taxon>
        <taxon>Pochonia</taxon>
    </lineage>
</organism>
<dbReference type="GeneID" id="28851190"/>
<dbReference type="SUPFAM" id="SSF51182">
    <property type="entry name" value="RmlC-like cupins"/>
    <property type="match status" value="1"/>
</dbReference>
<gene>
    <name evidence="2" type="ORF">VFPPC_08498</name>
</gene>
<dbReference type="Gene3D" id="2.60.120.10">
    <property type="entry name" value="Jelly Rolls"/>
    <property type="match status" value="1"/>
</dbReference>
<dbReference type="InterPro" id="IPR006045">
    <property type="entry name" value="Cupin_1"/>
</dbReference>
<proteinExistence type="predicted"/>
<dbReference type="Pfam" id="PF00190">
    <property type="entry name" value="Cupin_1"/>
    <property type="match status" value="1"/>
</dbReference>
<dbReference type="KEGG" id="pchm:VFPPC_08498"/>
<reference evidence="2 3" key="1">
    <citation type="journal article" date="2016" name="PLoS Pathog.">
        <title>Biosynthesis of antibiotic leucinostatins in bio-control fungus Purpureocillium lilacinum and their inhibition on phytophthora revealed by genome mining.</title>
        <authorList>
            <person name="Wang G."/>
            <person name="Liu Z."/>
            <person name="Lin R."/>
            <person name="Li E."/>
            <person name="Mao Z."/>
            <person name="Ling J."/>
            <person name="Yang Y."/>
            <person name="Yin W.B."/>
            <person name="Xie B."/>
        </authorList>
    </citation>
    <scope>NUCLEOTIDE SEQUENCE [LARGE SCALE GENOMIC DNA]</scope>
    <source>
        <strain evidence="2">170</strain>
    </source>
</reference>
<name>A0A179FPF6_METCM</name>
<protein>
    <submittedName>
        <fullName evidence="2">Cupin domain-containing protein</fullName>
    </submittedName>
</protein>
<dbReference type="PANTHER" id="PTHR36448">
    <property type="entry name" value="BLR7373 PROTEIN"/>
    <property type="match status" value="1"/>
</dbReference>
<dbReference type="SMART" id="SM00835">
    <property type="entry name" value="Cupin_1"/>
    <property type="match status" value="1"/>
</dbReference>
<dbReference type="AlphaFoldDB" id="A0A179FPF6"/>
<dbReference type="OrthoDB" id="2589563at2759"/>
<dbReference type="InterPro" id="IPR014500">
    <property type="entry name" value="UCP019307_cupin"/>
</dbReference>
<dbReference type="PIRSF" id="PIRSF019307">
    <property type="entry name" value="UCP019307"/>
    <property type="match status" value="1"/>
</dbReference>
<evidence type="ECO:0000259" key="1">
    <source>
        <dbReference type="SMART" id="SM00835"/>
    </source>
</evidence>
<evidence type="ECO:0000313" key="3">
    <source>
        <dbReference type="Proteomes" id="UP000078397"/>
    </source>
</evidence>
<evidence type="ECO:0000313" key="2">
    <source>
        <dbReference type="EMBL" id="OAQ67031.1"/>
    </source>
</evidence>
<sequence length="177" mass="19923">MKANLTPLSSLRTTIHHVPSYKNLPNCTSYPLVLYHSAFQPPVSPSTIESQLHDTGVVSPQWRYTMYTTTHYHSTTHEVLTVSHGRARLCFGGEQNPERYEPVVSQGDVMIVPAGLAHRLLEDMDGGFEMVGSYPPGEAWDMCYGREGERDKRETIQNVKWFERDPVYGDAGPVVDV</sequence>
<dbReference type="InterPro" id="IPR011051">
    <property type="entry name" value="RmlC_Cupin_sf"/>
</dbReference>
<feature type="domain" description="Cupin type-1" evidence="1">
    <location>
        <begin position="36"/>
        <end position="150"/>
    </location>
</feature>
<dbReference type="EMBL" id="LSBJ02000004">
    <property type="protein sequence ID" value="OAQ67031.1"/>
    <property type="molecule type" value="Genomic_DNA"/>
</dbReference>
<dbReference type="Proteomes" id="UP000078397">
    <property type="component" value="Unassembled WGS sequence"/>
</dbReference>
<keyword evidence="3" id="KW-1185">Reference proteome</keyword>
<dbReference type="PANTHER" id="PTHR36448:SF3">
    <property type="entry name" value="CUPIN TYPE-2 DOMAIN-CONTAINING PROTEIN"/>
    <property type="match status" value="1"/>
</dbReference>
<comment type="caution">
    <text evidence="2">The sequence shown here is derived from an EMBL/GenBank/DDBJ whole genome shotgun (WGS) entry which is preliminary data.</text>
</comment>
<dbReference type="InterPro" id="IPR014710">
    <property type="entry name" value="RmlC-like_jellyroll"/>
</dbReference>
<accession>A0A179FPF6</accession>
<dbReference type="InterPro" id="IPR047121">
    <property type="entry name" value="YjiB-like"/>
</dbReference>
<dbReference type="CDD" id="cd02219">
    <property type="entry name" value="cupin_YjlB-like"/>
    <property type="match status" value="1"/>
</dbReference>
<dbReference type="RefSeq" id="XP_018144118.1">
    <property type="nucleotide sequence ID" value="XM_018287196.1"/>
</dbReference>